<dbReference type="PATRIC" id="fig|1227457.3.peg.845"/>
<dbReference type="Proteomes" id="UP000011680">
    <property type="component" value="Unassembled WGS sequence"/>
</dbReference>
<proteinExistence type="predicted"/>
<evidence type="ECO:0000313" key="2">
    <source>
        <dbReference type="Proteomes" id="UP000011680"/>
    </source>
</evidence>
<protein>
    <submittedName>
        <fullName evidence="1">Uncharacterized protein</fullName>
    </submittedName>
</protein>
<comment type="caution">
    <text evidence="1">The sequence shown here is derived from an EMBL/GenBank/DDBJ whole genome shotgun (WGS) entry which is preliminary data.</text>
</comment>
<organism evidence="1 2">
    <name type="scientific">Halococcus thailandensis JCM 13552</name>
    <dbReference type="NCBI Taxonomy" id="1227457"/>
    <lineage>
        <taxon>Archaea</taxon>
        <taxon>Methanobacteriati</taxon>
        <taxon>Methanobacteriota</taxon>
        <taxon>Stenosarchaea group</taxon>
        <taxon>Halobacteria</taxon>
        <taxon>Halobacteriales</taxon>
        <taxon>Halococcaceae</taxon>
        <taxon>Halococcus</taxon>
    </lineage>
</organism>
<dbReference type="EMBL" id="AOMF01000100">
    <property type="protein sequence ID" value="EMA56018.1"/>
    <property type="molecule type" value="Genomic_DNA"/>
</dbReference>
<dbReference type="AlphaFoldDB" id="M0NEQ7"/>
<accession>M0NEQ7</accession>
<sequence length="90" mass="10357">MEKVERSVRGRVSLWKEPAGPWVDCRARARKLAEAARAGEERVVICARCETNVVVQHNRETVLCGECRGETIEEQGMPRKRAFEADRERF</sequence>
<name>M0NEQ7_9EURY</name>
<reference evidence="1 2" key="1">
    <citation type="journal article" date="2014" name="PLoS Genet.">
        <title>Phylogenetically driven sequencing of extremely halophilic archaea reveals strategies for static and dynamic osmo-response.</title>
        <authorList>
            <person name="Becker E.A."/>
            <person name="Seitzer P.M."/>
            <person name="Tritt A."/>
            <person name="Larsen D."/>
            <person name="Krusor M."/>
            <person name="Yao A.I."/>
            <person name="Wu D."/>
            <person name="Madern D."/>
            <person name="Eisen J.A."/>
            <person name="Darling A.E."/>
            <person name="Facciotti M.T."/>
        </authorList>
    </citation>
    <scope>NUCLEOTIDE SEQUENCE [LARGE SCALE GENOMIC DNA]</scope>
    <source>
        <strain evidence="1 2">JCM 13552</strain>
    </source>
</reference>
<evidence type="ECO:0000313" key="1">
    <source>
        <dbReference type="EMBL" id="EMA56018.1"/>
    </source>
</evidence>
<keyword evidence="2" id="KW-1185">Reference proteome</keyword>
<gene>
    <name evidence="1" type="ORF">C451_04701</name>
</gene>